<evidence type="ECO:0000256" key="2">
    <source>
        <dbReference type="ARBA" id="ARBA00022527"/>
    </source>
</evidence>
<proteinExistence type="inferred from homology"/>
<evidence type="ECO:0000313" key="12">
    <source>
        <dbReference type="EMBL" id="KAK7379685.1"/>
    </source>
</evidence>
<dbReference type="InterPro" id="IPR000719">
    <property type="entry name" value="Prot_kinase_dom"/>
</dbReference>
<feature type="binding site" evidence="9">
    <location>
        <position position="68"/>
    </location>
    <ligand>
        <name>ATP</name>
        <dbReference type="ChEBI" id="CHEBI:30616"/>
    </ligand>
</feature>
<name>A0AAN9RK99_PSOTE</name>
<dbReference type="PROSITE" id="PS50011">
    <property type="entry name" value="PROTEIN_KINASE_DOM"/>
    <property type="match status" value="1"/>
</dbReference>
<evidence type="ECO:0000259" key="11">
    <source>
        <dbReference type="PROSITE" id="PS50011"/>
    </source>
</evidence>
<dbReference type="Proteomes" id="UP001386955">
    <property type="component" value="Unassembled WGS sequence"/>
</dbReference>
<gene>
    <name evidence="12" type="ORF">VNO78_34374</name>
</gene>
<sequence length="446" mass="49950">MMSCSSSSGSEEDDEGFDSYRKGGYHAVRIADQFAGGRYIAQRKLGWGQFSTVWLAYDTSTSAYVALKIQKSAAQFVQAALHEIDVLSSLSDGADMNSKCVVKLIDNFKHTGPNGQHLCMVLEFLGDTLLRLIKYNRYKGLPMDKVREICKCILIGLDYLHREHGVIHTDLKPENVLLVSTIDPSKDPVRSGLAPILERPEGSVNGGVTSLIEKKLKRRARRAVAKISGRNNSIGGEMEAPKSERNIDGIDVRCKVVDFGNACWADKPFAEEIQTRQYRAPEVILQAGYSFSVDMWSFACIAFELATGDMLFTPKVGQGFSEDEDHLALMMELLGKIPRKIATAGAKSKDFFDRHGDLKRIRRLKFWPLNKLLIDRYKFSESDANEFSEFLLPLLDFAPEKRPTAQQCLQHPWLLGIESTANEMRNESNVEKVDVGMSNLKIKVGK</sequence>
<dbReference type="InterPro" id="IPR017441">
    <property type="entry name" value="Protein_kinase_ATP_BS"/>
</dbReference>
<dbReference type="PROSITE" id="PS00108">
    <property type="entry name" value="PROTEIN_KINASE_ST"/>
    <property type="match status" value="1"/>
</dbReference>
<dbReference type="GO" id="GO:0005524">
    <property type="term" value="F:ATP binding"/>
    <property type="evidence" value="ECO:0007669"/>
    <property type="project" value="UniProtKB-UniRule"/>
</dbReference>
<dbReference type="EC" id="2.7.11.1" evidence="1"/>
<evidence type="ECO:0000256" key="6">
    <source>
        <dbReference type="ARBA" id="ARBA00022840"/>
    </source>
</evidence>
<accession>A0AAN9RK99</accession>
<evidence type="ECO:0000256" key="10">
    <source>
        <dbReference type="RuleBase" id="RU000304"/>
    </source>
</evidence>
<evidence type="ECO:0000256" key="7">
    <source>
        <dbReference type="ARBA" id="ARBA00047899"/>
    </source>
</evidence>
<dbReference type="Gene3D" id="3.30.200.20">
    <property type="entry name" value="Phosphorylase Kinase, domain 1"/>
    <property type="match status" value="1"/>
</dbReference>
<evidence type="ECO:0000256" key="3">
    <source>
        <dbReference type="ARBA" id="ARBA00022679"/>
    </source>
</evidence>
<dbReference type="FunFam" id="1.10.510.10:FF:000425">
    <property type="entry name" value="Serine/threonine-protein kinase SRPK"/>
    <property type="match status" value="1"/>
</dbReference>
<dbReference type="InterPro" id="IPR011009">
    <property type="entry name" value="Kinase-like_dom_sf"/>
</dbReference>
<dbReference type="PANTHER" id="PTHR47634">
    <property type="entry name" value="PROTEIN KINASE DOMAIN-CONTAINING PROTEIN-RELATED"/>
    <property type="match status" value="1"/>
</dbReference>
<comment type="catalytic activity">
    <reaction evidence="7">
        <text>L-threonyl-[protein] + ATP = O-phospho-L-threonyl-[protein] + ADP + H(+)</text>
        <dbReference type="Rhea" id="RHEA:46608"/>
        <dbReference type="Rhea" id="RHEA-COMP:11060"/>
        <dbReference type="Rhea" id="RHEA-COMP:11605"/>
        <dbReference type="ChEBI" id="CHEBI:15378"/>
        <dbReference type="ChEBI" id="CHEBI:30013"/>
        <dbReference type="ChEBI" id="CHEBI:30616"/>
        <dbReference type="ChEBI" id="CHEBI:61977"/>
        <dbReference type="ChEBI" id="CHEBI:456216"/>
        <dbReference type="EC" id="2.7.11.1"/>
    </reaction>
</comment>
<keyword evidence="13" id="KW-1185">Reference proteome</keyword>
<protein>
    <recommendedName>
        <fullName evidence="1">non-specific serine/threonine protein kinase</fullName>
        <ecNumber evidence="1">2.7.11.1</ecNumber>
    </recommendedName>
</protein>
<evidence type="ECO:0000256" key="8">
    <source>
        <dbReference type="ARBA" id="ARBA00048679"/>
    </source>
</evidence>
<comment type="caution">
    <text evidence="12">The sequence shown here is derived from an EMBL/GenBank/DDBJ whole genome shotgun (WGS) entry which is preliminary data.</text>
</comment>
<evidence type="ECO:0000313" key="13">
    <source>
        <dbReference type="Proteomes" id="UP001386955"/>
    </source>
</evidence>
<keyword evidence="2 10" id="KW-0723">Serine/threonine-protein kinase</keyword>
<keyword evidence="3" id="KW-0808">Transferase</keyword>
<evidence type="ECO:0000256" key="4">
    <source>
        <dbReference type="ARBA" id="ARBA00022741"/>
    </source>
</evidence>
<keyword evidence="4 9" id="KW-0547">Nucleotide-binding</keyword>
<dbReference type="GO" id="GO:0050684">
    <property type="term" value="P:regulation of mRNA processing"/>
    <property type="evidence" value="ECO:0007669"/>
    <property type="project" value="TreeGrafter"/>
</dbReference>
<dbReference type="PROSITE" id="PS00107">
    <property type="entry name" value="PROTEIN_KINASE_ATP"/>
    <property type="match status" value="1"/>
</dbReference>
<dbReference type="SMART" id="SM00220">
    <property type="entry name" value="S_TKc"/>
    <property type="match status" value="1"/>
</dbReference>
<dbReference type="InterPro" id="IPR051334">
    <property type="entry name" value="SRPK"/>
</dbReference>
<dbReference type="InterPro" id="IPR008271">
    <property type="entry name" value="Ser/Thr_kinase_AS"/>
</dbReference>
<keyword evidence="5" id="KW-0418">Kinase</keyword>
<organism evidence="12 13">
    <name type="scientific">Psophocarpus tetragonolobus</name>
    <name type="common">Winged bean</name>
    <name type="synonym">Dolichos tetragonolobus</name>
    <dbReference type="NCBI Taxonomy" id="3891"/>
    <lineage>
        <taxon>Eukaryota</taxon>
        <taxon>Viridiplantae</taxon>
        <taxon>Streptophyta</taxon>
        <taxon>Embryophyta</taxon>
        <taxon>Tracheophyta</taxon>
        <taxon>Spermatophyta</taxon>
        <taxon>Magnoliopsida</taxon>
        <taxon>eudicotyledons</taxon>
        <taxon>Gunneridae</taxon>
        <taxon>Pentapetalae</taxon>
        <taxon>rosids</taxon>
        <taxon>fabids</taxon>
        <taxon>Fabales</taxon>
        <taxon>Fabaceae</taxon>
        <taxon>Papilionoideae</taxon>
        <taxon>50 kb inversion clade</taxon>
        <taxon>NPAAA clade</taxon>
        <taxon>indigoferoid/millettioid clade</taxon>
        <taxon>Phaseoleae</taxon>
        <taxon>Psophocarpus</taxon>
    </lineage>
</organism>
<dbReference type="CDD" id="cd14136">
    <property type="entry name" value="STKc_SRPK"/>
    <property type="match status" value="1"/>
</dbReference>
<dbReference type="Gene3D" id="1.10.510.10">
    <property type="entry name" value="Transferase(Phosphotransferase) domain 1"/>
    <property type="match status" value="1"/>
</dbReference>
<dbReference type="GO" id="GO:0004674">
    <property type="term" value="F:protein serine/threonine kinase activity"/>
    <property type="evidence" value="ECO:0007669"/>
    <property type="project" value="UniProtKB-KW"/>
</dbReference>
<dbReference type="SUPFAM" id="SSF56112">
    <property type="entry name" value="Protein kinase-like (PK-like)"/>
    <property type="match status" value="1"/>
</dbReference>
<dbReference type="AlphaFoldDB" id="A0AAN9RK99"/>
<dbReference type="PANTHER" id="PTHR47634:SF5">
    <property type="entry name" value="OS09G0552300 PROTEIN"/>
    <property type="match status" value="1"/>
</dbReference>
<comment type="catalytic activity">
    <reaction evidence="8">
        <text>L-seryl-[protein] + ATP = O-phospho-L-seryl-[protein] + ADP + H(+)</text>
        <dbReference type="Rhea" id="RHEA:17989"/>
        <dbReference type="Rhea" id="RHEA-COMP:9863"/>
        <dbReference type="Rhea" id="RHEA-COMP:11604"/>
        <dbReference type="ChEBI" id="CHEBI:15378"/>
        <dbReference type="ChEBI" id="CHEBI:29999"/>
        <dbReference type="ChEBI" id="CHEBI:30616"/>
        <dbReference type="ChEBI" id="CHEBI:83421"/>
        <dbReference type="ChEBI" id="CHEBI:456216"/>
        <dbReference type="EC" id="2.7.11.1"/>
    </reaction>
</comment>
<dbReference type="Pfam" id="PF00069">
    <property type="entry name" value="Pkinase"/>
    <property type="match status" value="2"/>
</dbReference>
<evidence type="ECO:0000256" key="5">
    <source>
        <dbReference type="ARBA" id="ARBA00022777"/>
    </source>
</evidence>
<dbReference type="EMBL" id="JAYMYS010000017">
    <property type="protein sequence ID" value="KAK7379685.1"/>
    <property type="molecule type" value="Genomic_DNA"/>
</dbReference>
<keyword evidence="6 9" id="KW-0067">ATP-binding</keyword>
<comment type="similarity">
    <text evidence="10">Belongs to the protein kinase superfamily.</text>
</comment>
<evidence type="ECO:0000256" key="1">
    <source>
        <dbReference type="ARBA" id="ARBA00012513"/>
    </source>
</evidence>
<dbReference type="FunFam" id="3.30.200.20:FF:000303">
    <property type="entry name" value="Protein kinase superfamily protein"/>
    <property type="match status" value="1"/>
</dbReference>
<evidence type="ECO:0000256" key="9">
    <source>
        <dbReference type="PROSITE-ProRule" id="PRU10141"/>
    </source>
</evidence>
<dbReference type="GO" id="GO:0000245">
    <property type="term" value="P:spliceosomal complex assembly"/>
    <property type="evidence" value="ECO:0007669"/>
    <property type="project" value="TreeGrafter"/>
</dbReference>
<feature type="domain" description="Protein kinase" evidence="11">
    <location>
        <begin position="39"/>
        <end position="414"/>
    </location>
</feature>
<reference evidence="12 13" key="1">
    <citation type="submission" date="2024-01" db="EMBL/GenBank/DDBJ databases">
        <title>The genomes of 5 underutilized Papilionoideae crops provide insights into root nodulation and disease resistanc.</title>
        <authorList>
            <person name="Jiang F."/>
        </authorList>
    </citation>
    <scope>NUCLEOTIDE SEQUENCE [LARGE SCALE GENOMIC DNA]</scope>
    <source>
        <strain evidence="12">DUOXIRENSHENG_FW03</strain>
        <tissue evidence="12">Leaves</tissue>
    </source>
</reference>